<keyword evidence="8" id="KW-0175">Coiled coil</keyword>
<evidence type="ECO:0000259" key="11">
    <source>
        <dbReference type="PROSITE" id="PS50885"/>
    </source>
</evidence>
<dbReference type="PANTHER" id="PTHR32089">
    <property type="entry name" value="METHYL-ACCEPTING CHEMOTAXIS PROTEIN MCPB"/>
    <property type="match status" value="1"/>
</dbReference>
<evidence type="ECO:0000256" key="6">
    <source>
        <dbReference type="ARBA" id="ARBA00029447"/>
    </source>
</evidence>
<evidence type="ECO:0000256" key="3">
    <source>
        <dbReference type="ARBA" id="ARBA00022989"/>
    </source>
</evidence>
<dbReference type="Pfam" id="PF00672">
    <property type="entry name" value="HAMP"/>
    <property type="match status" value="1"/>
</dbReference>
<dbReference type="Pfam" id="PF00015">
    <property type="entry name" value="MCPsignal"/>
    <property type="match status" value="1"/>
</dbReference>
<keyword evidence="2 9" id="KW-0812">Transmembrane</keyword>
<sequence>KSIWDNDAPALTALTRIVQRDPAVLFAVFYDAQGQRLTRNFNRSSPRVRELVAAGQGDTALAKLVDAASRDPKVHMVEVDINPMGASIGKVQLGMSLDGVEQELAALDSRFTTLVGNAGELVDKSLTGAAQDSTQALQQRLKMAEQATTDMARNGSETVQQAAESLRWRIASGLLVVGLLTLAVVALVLGWRVLSRLQLLIAALQDLAAGEGDLTRRVQLDSDDEVGEMADAVNRFIAKLQPIIREAGEVAQRTGEEIRSLAKRSAAAEAAAGRQRDEVAGSLQALEEMAAAAQAENQAMHDAQQRVAAIRQAAHENAAIAAKVGSLIEALVARVDSGSAVIEKLAKQSEQIEVVLTVIQSIAEQTNLLALNAAIEAARAGESGRGFAVVADEVRALASKTQQSTGDIQAHITALQQGAREAVAVIGQAGGQAAEGLQALRDSARLQQSVQASVDEVHGAIDTATRSAAHQADGASAVRGRVEVIHSEAQRAAHAVSETAASGRVVDGLVSQLKASFAQFKV</sequence>
<dbReference type="Proteomes" id="UP000321110">
    <property type="component" value="Unassembled WGS sequence"/>
</dbReference>
<dbReference type="InterPro" id="IPR003660">
    <property type="entry name" value="HAMP_dom"/>
</dbReference>
<dbReference type="Gene3D" id="1.10.287.950">
    <property type="entry name" value="Methyl-accepting chemotaxis protein"/>
    <property type="match status" value="1"/>
</dbReference>
<keyword evidence="4 9" id="KW-0472">Membrane</keyword>
<dbReference type="PROSITE" id="PS50111">
    <property type="entry name" value="CHEMOTAXIS_TRANSDUC_2"/>
    <property type="match status" value="1"/>
</dbReference>
<keyword evidence="5 7" id="KW-0807">Transducer</keyword>
<dbReference type="SMART" id="SM00304">
    <property type="entry name" value="HAMP"/>
    <property type="match status" value="1"/>
</dbReference>
<dbReference type="SUPFAM" id="SSF58104">
    <property type="entry name" value="Methyl-accepting chemotaxis protein (MCP) signaling domain"/>
    <property type="match status" value="1"/>
</dbReference>
<evidence type="ECO:0000256" key="9">
    <source>
        <dbReference type="SAM" id="Phobius"/>
    </source>
</evidence>
<comment type="subcellular location">
    <subcellularLocation>
        <location evidence="1">Membrane</location>
        <topology evidence="1">Multi-pass membrane protein</topology>
    </subcellularLocation>
</comment>
<dbReference type="CDD" id="cd06225">
    <property type="entry name" value="HAMP"/>
    <property type="match status" value="1"/>
</dbReference>
<name>A0A5C7W161_AQUAC</name>
<protein>
    <submittedName>
        <fullName evidence="12">Methyl-accepting chemotaxis protein</fullName>
    </submittedName>
</protein>
<dbReference type="GO" id="GO:0016020">
    <property type="term" value="C:membrane"/>
    <property type="evidence" value="ECO:0007669"/>
    <property type="project" value="UniProtKB-SubCell"/>
</dbReference>
<dbReference type="PANTHER" id="PTHR32089:SF119">
    <property type="entry name" value="METHYL-ACCEPTING CHEMOTAXIS PROTEIN CTPL"/>
    <property type="match status" value="1"/>
</dbReference>
<comment type="caution">
    <text evidence="12">The sequence shown here is derived from an EMBL/GenBank/DDBJ whole genome shotgun (WGS) entry which is preliminary data.</text>
</comment>
<dbReference type="GO" id="GO:0007165">
    <property type="term" value="P:signal transduction"/>
    <property type="evidence" value="ECO:0007669"/>
    <property type="project" value="UniProtKB-KW"/>
</dbReference>
<proteinExistence type="inferred from homology"/>
<evidence type="ECO:0000313" key="12">
    <source>
        <dbReference type="EMBL" id="TXI30623.1"/>
    </source>
</evidence>
<feature type="domain" description="Methyl-accepting transducer" evidence="10">
    <location>
        <begin position="250"/>
        <end position="486"/>
    </location>
</feature>
<reference evidence="12 13" key="1">
    <citation type="submission" date="2018-09" db="EMBL/GenBank/DDBJ databases">
        <title>Metagenome Assembled Genomes from an Advanced Water Purification Facility.</title>
        <authorList>
            <person name="Stamps B.W."/>
            <person name="Spear J.R."/>
        </authorList>
    </citation>
    <scope>NUCLEOTIDE SEQUENCE [LARGE SCALE GENOMIC DNA]</scope>
    <source>
        <strain evidence="12">Bin_52_1</strain>
    </source>
</reference>
<dbReference type="SMART" id="SM00283">
    <property type="entry name" value="MA"/>
    <property type="match status" value="1"/>
</dbReference>
<comment type="similarity">
    <text evidence="6">Belongs to the methyl-accepting chemotaxis (MCP) protein family.</text>
</comment>
<keyword evidence="3 9" id="KW-1133">Transmembrane helix</keyword>
<evidence type="ECO:0000256" key="1">
    <source>
        <dbReference type="ARBA" id="ARBA00004141"/>
    </source>
</evidence>
<organism evidence="12 13">
    <name type="scientific">Aquipseudomonas alcaligenes</name>
    <name type="common">Pseudomonas alcaligenes</name>
    <dbReference type="NCBI Taxonomy" id="43263"/>
    <lineage>
        <taxon>Bacteria</taxon>
        <taxon>Pseudomonadati</taxon>
        <taxon>Pseudomonadota</taxon>
        <taxon>Gammaproteobacteria</taxon>
        <taxon>Pseudomonadales</taxon>
        <taxon>Pseudomonadaceae</taxon>
        <taxon>Aquipseudomonas</taxon>
    </lineage>
</organism>
<evidence type="ECO:0000256" key="4">
    <source>
        <dbReference type="ARBA" id="ARBA00023136"/>
    </source>
</evidence>
<dbReference type="GO" id="GO:0006935">
    <property type="term" value="P:chemotaxis"/>
    <property type="evidence" value="ECO:0007669"/>
    <property type="project" value="UniProtKB-ARBA"/>
</dbReference>
<feature type="domain" description="HAMP" evidence="11">
    <location>
        <begin position="191"/>
        <end position="245"/>
    </location>
</feature>
<dbReference type="EMBL" id="SSFO01000220">
    <property type="protein sequence ID" value="TXI30623.1"/>
    <property type="molecule type" value="Genomic_DNA"/>
</dbReference>
<evidence type="ECO:0000313" key="13">
    <source>
        <dbReference type="Proteomes" id="UP000321110"/>
    </source>
</evidence>
<evidence type="ECO:0000256" key="2">
    <source>
        <dbReference type="ARBA" id="ARBA00022692"/>
    </source>
</evidence>
<feature type="non-terminal residue" evidence="12">
    <location>
        <position position="1"/>
    </location>
</feature>
<evidence type="ECO:0000256" key="7">
    <source>
        <dbReference type="PROSITE-ProRule" id="PRU00284"/>
    </source>
</evidence>
<dbReference type="InterPro" id="IPR004089">
    <property type="entry name" value="MCPsignal_dom"/>
</dbReference>
<accession>A0A5C7W161</accession>
<feature type="coiled-coil region" evidence="8">
    <location>
        <begin position="276"/>
        <end position="313"/>
    </location>
</feature>
<dbReference type="AlphaFoldDB" id="A0A5C7W161"/>
<dbReference type="PROSITE" id="PS50885">
    <property type="entry name" value="HAMP"/>
    <property type="match status" value="1"/>
</dbReference>
<evidence type="ECO:0000259" key="10">
    <source>
        <dbReference type="PROSITE" id="PS50111"/>
    </source>
</evidence>
<evidence type="ECO:0000256" key="5">
    <source>
        <dbReference type="ARBA" id="ARBA00023224"/>
    </source>
</evidence>
<evidence type="ECO:0000256" key="8">
    <source>
        <dbReference type="SAM" id="Coils"/>
    </source>
</evidence>
<gene>
    <name evidence="12" type="ORF">E6Q69_13140</name>
</gene>
<feature type="transmembrane region" description="Helical" evidence="9">
    <location>
        <begin position="170"/>
        <end position="191"/>
    </location>
</feature>